<feature type="transmembrane region" description="Helical" evidence="1">
    <location>
        <begin position="88"/>
        <end position="105"/>
    </location>
</feature>
<organism evidence="2 3">
    <name type="scientific">Herpetosiphon geysericola</name>
    <dbReference type="NCBI Taxonomy" id="70996"/>
    <lineage>
        <taxon>Bacteria</taxon>
        <taxon>Bacillati</taxon>
        <taxon>Chloroflexota</taxon>
        <taxon>Chloroflexia</taxon>
        <taxon>Herpetosiphonales</taxon>
        <taxon>Herpetosiphonaceae</taxon>
        <taxon>Herpetosiphon</taxon>
    </lineage>
</organism>
<keyword evidence="1" id="KW-0472">Membrane</keyword>
<feature type="transmembrane region" description="Helical" evidence="1">
    <location>
        <begin position="218"/>
        <end position="238"/>
    </location>
</feature>
<dbReference type="RefSeq" id="WP_054532610.1">
    <property type="nucleotide sequence ID" value="NZ_LGKP01000004.1"/>
</dbReference>
<protein>
    <recommendedName>
        <fullName evidence="4">Cytochrome oxidase subunit I profile domain-containing protein</fullName>
    </recommendedName>
</protein>
<feature type="transmembrane region" description="Helical" evidence="1">
    <location>
        <begin position="111"/>
        <end position="130"/>
    </location>
</feature>
<feature type="transmembrane region" description="Helical" evidence="1">
    <location>
        <begin position="282"/>
        <end position="304"/>
    </location>
</feature>
<comment type="caution">
    <text evidence="2">The sequence shown here is derived from an EMBL/GenBank/DDBJ whole genome shotgun (WGS) entry which is preliminary data.</text>
</comment>
<feature type="transmembrane region" description="Helical" evidence="1">
    <location>
        <begin position="186"/>
        <end position="206"/>
    </location>
</feature>
<dbReference type="EMBL" id="LGKP01000004">
    <property type="protein sequence ID" value="KPL91658.1"/>
    <property type="molecule type" value="Genomic_DNA"/>
</dbReference>
<dbReference type="STRING" id="70996.SE18_01315"/>
<evidence type="ECO:0000313" key="3">
    <source>
        <dbReference type="Proteomes" id="UP000050277"/>
    </source>
</evidence>
<keyword evidence="3" id="KW-1185">Reference proteome</keyword>
<dbReference type="AlphaFoldDB" id="A0A0N8GTB8"/>
<sequence length="427" mass="46742">MHVPSQNYNHARNVLILLLIAQGFLLAWAGLQASIAPQLIGFPYSPNILSLTHLITLGWASLICLAALYQLLPVLLQQPLLWRSMVDWSFGGFVLGSGIFSWAFSQTATHWLISGAGLMSIGLVGILASYGRTLWQARQWDVTTIGISLALTALTIQLLIGIMLVINRSVLLWPSLVAYGPLGHATLGVLGWFSTLTLALSYRLLAMFSLAHGYVCRWRWIAVVGMNVAAYATSVALWLQASNIIILSCASLMLLSLGAWLADVRSILRHRIRRQIEGPIKLFIAAGVWLLFCSGWAFSAALGWLPGSGVKQFQVLFLAGMQGWIGLAIMTMLHKIIPFLIWIDRANRPTQHVPTTARELFMPHLTTTSIASYGLGSGLVIIAVMINSVWGLRLGSGLIAASGLALLLNCWHGLRTEHRAKNIEHRA</sequence>
<dbReference type="Proteomes" id="UP000050277">
    <property type="component" value="Unassembled WGS sequence"/>
</dbReference>
<feature type="transmembrane region" description="Helical" evidence="1">
    <location>
        <begin position="324"/>
        <end position="343"/>
    </location>
</feature>
<feature type="transmembrane region" description="Helical" evidence="1">
    <location>
        <begin position="392"/>
        <end position="411"/>
    </location>
</feature>
<feature type="transmembrane region" description="Helical" evidence="1">
    <location>
        <begin position="142"/>
        <end position="166"/>
    </location>
</feature>
<feature type="transmembrane region" description="Helical" evidence="1">
    <location>
        <begin position="364"/>
        <end position="386"/>
    </location>
</feature>
<reference evidence="2 3" key="1">
    <citation type="submission" date="2015-07" db="EMBL/GenBank/DDBJ databases">
        <title>Whole genome sequence of Herpetosiphon geysericola DSM 7119.</title>
        <authorList>
            <person name="Hemp J."/>
            <person name="Ward L.M."/>
            <person name="Pace L.A."/>
            <person name="Fischer W.W."/>
        </authorList>
    </citation>
    <scope>NUCLEOTIDE SEQUENCE [LARGE SCALE GENOMIC DNA]</scope>
    <source>
        <strain evidence="2 3">DSM 7119</strain>
    </source>
</reference>
<proteinExistence type="predicted"/>
<name>A0A0N8GTB8_9CHLR</name>
<dbReference type="OrthoDB" id="5245199at2"/>
<feature type="transmembrane region" description="Helical" evidence="1">
    <location>
        <begin position="244"/>
        <end position="262"/>
    </location>
</feature>
<evidence type="ECO:0008006" key="4">
    <source>
        <dbReference type="Google" id="ProtNLM"/>
    </source>
</evidence>
<accession>A0A0N8GTB8</accession>
<evidence type="ECO:0000256" key="1">
    <source>
        <dbReference type="SAM" id="Phobius"/>
    </source>
</evidence>
<keyword evidence="1" id="KW-1133">Transmembrane helix</keyword>
<gene>
    <name evidence="2" type="ORF">SE18_01315</name>
</gene>
<feature type="transmembrane region" description="Helical" evidence="1">
    <location>
        <begin position="57"/>
        <end position="76"/>
    </location>
</feature>
<evidence type="ECO:0000313" key="2">
    <source>
        <dbReference type="EMBL" id="KPL91658.1"/>
    </source>
</evidence>
<keyword evidence="1" id="KW-0812">Transmembrane</keyword>